<name>A0AAX3X005_9BACI</name>
<keyword evidence="3 5" id="KW-0067">ATP-binding</keyword>
<dbReference type="GO" id="GO:0016887">
    <property type="term" value="F:ATP hydrolysis activity"/>
    <property type="evidence" value="ECO:0007669"/>
    <property type="project" value="InterPro"/>
</dbReference>
<dbReference type="PANTHER" id="PTHR42794">
    <property type="entry name" value="HEMIN IMPORT ATP-BINDING PROTEIN HMUV"/>
    <property type="match status" value="1"/>
</dbReference>
<dbReference type="GO" id="GO:0005524">
    <property type="term" value="F:ATP binding"/>
    <property type="evidence" value="ECO:0007669"/>
    <property type="project" value="UniProtKB-KW"/>
</dbReference>
<organism evidence="5 6">
    <name type="scientific">Lysinibacillus pakistanensis</name>
    <dbReference type="NCBI Taxonomy" id="759811"/>
    <lineage>
        <taxon>Bacteria</taxon>
        <taxon>Bacillati</taxon>
        <taxon>Bacillota</taxon>
        <taxon>Bacilli</taxon>
        <taxon>Bacillales</taxon>
        <taxon>Bacillaceae</taxon>
        <taxon>Lysinibacillus</taxon>
    </lineage>
</organism>
<feature type="domain" description="ABC transporter" evidence="4">
    <location>
        <begin position="3"/>
        <end position="235"/>
    </location>
</feature>
<evidence type="ECO:0000259" key="4">
    <source>
        <dbReference type="PROSITE" id="PS50893"/>
    </source>
</evidence>
<dbReference type="CDD" id="cd03214">
    <property type="entry name" value="ABC_Iron-Siderophores_B12_Hemin"/>
    <property type="match status" value="1"/>
</dbReference>
<dbReference type="SUPFAM" id="SSF52540">
    <property type="entry name" value="P-loop containing nucleoside triphosphate hydrolases"/>
    <property type="match status" value="1"/>
</dbReference>
<evidence type="ECO:0000256" key="2">
    <source>
        <dbReference type="ARBA" id="ARBA00022741"/>
    </source>
</evidence>
<dbReference type="InterPro" id="IPR003593">
    <property type="entry name" value="AAA+_ATPase"/>
</dbReference>
<dbReference type="InterPro" id="IPR017871">
    <property type="entry name" value="ABC_transporter-like_CS"/>
</dbReference>
<keyword evidence="1" id="KW-0813">Transport</keyword>
<dbReference type="Pfam" id="PF00005">
    <property type="entry name" value="ABC_tran"/>
    <property type="match status" value="1"/>
</dbReference>
<evidence type="ECO:0000256" key="1">
    <source>
        <dbReference type="ARBA" id="ARBA00022448"/>
    </source>
</evidence>
<evidence type="ECO:0000313" key="6">
    <source>
        <dbReference type="Proteomes" id="UP001178322"/>
    </source>
</evidence>
<protein>
    <submittedName>
        <fullName evidence="5">ABC transporter ATP-binding protein</fullName>
    </submittedName>
</protein>
<proteinExistence type="predicted"/>
<sequence>MNLSAEHISVTLSGVDIVKDISLHVENGQFVGLIGPNGCGKSTLLKSIYKVIKPQKGFVFLGHKDVLNSSTRMISKEMGVVGQFNELSFDFTVHEMVMMGRTPHKHLMESDNRKDYQIVADALNKVNLSEYADRSYLTLSGGEKQRVILARAIAQQPQFLILDEPTNHLDIKYQLQILKVVKSLNIGVLAALHDLTMATTYCDILYVIKQGQIMASGKPEEILTKELIEMVYEIDCEVYSNPITGDMAITYIT</sequence>
<dbReference type="RefSeq" id="WP_283871690.1">
    <property type="nucleotide sequence ID" value="NZ_CP126101.1"/>
</dbReference>
<dbReference type="EMBL" id="CP126101">
    <property type="protein sequence ID" value="WHY53340.1"/>
    <property type="molecule type" value="Genomic_DNA"/>
</dbReference>
<evidence type="ECO:0000313" key="5">
    <source>
        <dbReference type="EMBL" id="WHY53340.1"/>
    </source>
</evidence>
<dbReference type="PANTHER" id="PTHR42794:SF2">
    <property type="entry name" value="ABC TRANSPORTER ATP-BINDING PROTEIN"/>
    <property type="match status" value="1"/>
</dbReference>
<dbReference type="InterPro" id="IPR003439">
    <property type="entry name" value="ABC_transporter-like_ATP-bd"/>
</dbReference>
<dbReference type="Gene3D" id="3.40.50.300">
    <property type="entry name" value="P-loop containing nucleotide triphosphate hydrolases"/>
    <property type="match status" value="1"/>
</dbReference>
<dbReference type="AlphaFoldDB" id="A0AAX3X005"/>
<gene>
    <name evidence="5" type="ORF">QNH24_08915</name>
</gene>
<dbReference type="PROSITE" id="PS00211">
    <property type="entry name" value="ABC_TRANSPORTER_1"/>
    <property type="match status" value="1"/>
</dbReference>
<dbReference type="Proteomes" id="UP001178322">
    <property type="component" value="Chromosome"/>
</dbReference>
<dbReference type="FunFam" id="3.40.50.300:FF:000134">
    <property type="entry name" value="Iron-enterobactin ABC transporter ATP-binding protein"/>
    <property type="match status" value="1"/>
</dbReference>
<dbReference type="InterPro" id="IPR027417">
    <property type="entry name" value="P-loop_NTPase"/>
</dbReference>
<keyword evidence="2" id="KW-0547">Nucleotide-binding</keyword>
<accession>A0AAX3X005</accession>
<dbReference type="SMART" id="SM00382">
    <property type="entry name" value="AAA"/>
    <property type="match status" value="1"/>
</dbReference>
<evidence type="ECO:0000256" key="3">
    <source>
        <dbReference type="ARBA" id="ARBA00022840"/>
    </source>
</evidence>
<dbReference type="PROSITE" id="PS50893">
    <property type="entry name" value="ABC_TRANSPORTER_2"/>
    <property type="match status" value="1"/>
</dbReference>
<reference evidence="5" key="1">
    <citation type="submission" date="2023-05" db="EMBL/GenBank/DDBJ databases">
        <title>Comparative genomics of Bacillaceae isolates and their secondary metabolite potential.</title>
        <authorList>
            <person name="Song L."/>
            <person name="Nielsen L.J."/>
            <person name="Mohite O."/>
            <person name="Xu X."/>
            <person name="Weber T."/>
            <person name="Kovacs A.T."/>
        </authorList>
    </citation>
    <scope>NUCLEOTIDE SEQUENCE</scope>
    <source>
        <strain evidence="5">LY1</strain>
    </source>
</reference>